<gene>
    <name evidence="2" type="ORF">A2397_03105</name>
</gene>
<proteinExistence type="predicted"/>
<evidence type="ECO:0000313" key="3">
    <source>
        <dbReference type="Proteomes" id="UP000176424"/>
    </source>
</evidence>
<dbReference type="SUPFAM" id="SSF140683">
    <property type="entry name" value="SP0561-like"/>
    <property type="match status" value="1"/>
</dbReference>
<organism evidence="2 3">
    <name type="scientific">Candidatus Amesbacteria bacterium RIFOXYB1_FULL_44_23</name>
    <dbReference type="NCBI Taxonomy" id="1797263"/>
    <lineage>
        <taxon>Bacteria</taxon>
        <taxon>Candidatus Amesiibacteriota</taxon>
    </lineage>
</organism>
<dbReference type="Pfam" id="PF08984">
    <property type="entry name" value="DUF1858"/>
    <property type="match status" value="1"/>
</dbReference>
<dbReference type="EMBL" id="MEXR01000059">
    <property type="protein sequence ID" value="OGD08351.1"/>
    <property type="molecule type" value="Genomic_DNA"/>
</dbReference>
<feature type="domain" description="DUF1858" evidence="1">
    <location>
        <begin position="6"/>
        <end position="57"/>
    </location>
</feature>
<dbReference type="PANTHER" id="PTHR39341">
    <property type="entry name" value="BSL7085 PROTEIN"/>
    <property type="match status" value="1"/>
</dbReference>
<accession>A0A1F4ZPR6</accession>
<dbReference type="InterPro" id="IPR023883">
    <property type="entry name" value="CHP03980_redox-disulphide"/>
</dbReference>
<dbReference type="InterPro" id="IPR038062">
    <property type="entry name" value="ScdA-like_N_sf"/>
</dbReference>
<dbReference type="PANTHER" id="PTHR39341:SF1">
    <property type="entry name" value="DUF1858 DOMAIN-CONTAINING PROTEIN"/>
    <property type="match status" value="1"/>
</dbReference>
<dbReference type="AlphaFoldDB" id="A0A1F4ZPR6"/>
<dbReference type="Proteomes" id="UP000176424">
    <property type="component" value="Unassembled WGS sequence"/>
</dbReference>
<comment type="caution">
    <text evidence="2">The sequence shown here is derived from an EMBL/GenBank/DDBJ whole genome shotgun (WGS) entry which is preliminary data.</text>
</comment>
<dbReference type="STRING" id="1797263.A2397_03105"/>
<name>A0A1F4ZPR6_9BACT</name>
<dbReference type="Gene3D" id="1.10.3910.10">
    <property type="entry name" value="SP0561-like"/>
    <property type="match status" value="1"/>
</dbReference>
<sequence length="77" mass="8670">MSYTLTKTDRISEVAEKSPRTIKLLTEYGLHCANCFLNQFDTIESGAQIHGMTDEEIETMVAEINEQITKEEKEASG</sequence>
<dbReference type="NCBIfam" id="TIGR03980">
    <property type="entry name" value="prismane_assoc"/>
    <property type="match status" value="1"/>
</dbReference>
<evidence type="ECO:0000259" key="1">
    <source>
        <dbReference type="Pfam" id="PF08984"/>
    </source>
</evidence>
<evidence type="ECO:0000313" key="2">
    <source>
        <dbReference type="EMBL" id="OGD08351.1"/>
    </source>
</evidence>
<dbReference type="InterPro" id="IPR015077">
    <property type="entry name" value="DUF1858"/>
</dbReference>
<reference evidence="2 3" key="1">
    <citation type="journal article" date="2016" name="Nat. Commun.">
        <title>Thousands of microbial genomes shed light on interconnected biogeochemical processes in an aquifer system.</title>
        <authorList>
            <person name="Anantharaman K."/>
            <person name="Brown C.T."/>
            <person name="Hug L.A."/>
            <person name="Sharon I."/>
            <person name="Castelle C.J."/>
            <person name="Probst A.J."/>
            <person name="Thomas B.C."/>
            <person name="Singh A."/>
            <person name="Wilkins M.J."/>
            <person name="Karaoz U."/>
            <person name="Brodie E.L."/>
            <person name="Williams K.H."/>
            <person name="Hubbard S.S."/>
            <person name="Banfield J.F."/>
        </authorList>
    </citation>
    <scope>NUCLEOTIDE SEQUENCE [LARGE SCALE GENOMIC DNA]</scope>
</reference>
<protein>
    <recommendedName>
        <fullName evidence="1">DUF1858 domain-containing protein</fullName>
    </recommendedName>
</protein>